<evidence type="ECO:0000313" key="2">
    <source>
        <dbReference type="EMBL" id="KAF3109283.1"/>
    </source>
</evidence>
<gene>
    <name evidence="2" type="ORF">TWF102_010055</name>
</gene>
<feature type="region of interest" description="Disordered" evidence="1">
    <location>
        <begin position="113"/>
        <end position="141"/>
    </location>
</feature>
<protein>
    <submittedName>
        <fullName evidence="2">Uncharacterized protein</fullName>
    </submittedName>
</protein>
<dbReference type="AlphaFoldDB" id="A0A7C8NIE5"/>
<evidence type="ECO:0000313" key="3">
    <source>
        <dbReference type="Proteomes" id="UP000475325"/>
    </source>
</evidence>
<evidence type="ECO:0000256" key="1">
    <source>
        <dbReference type="SAM" id="MobiDB-lite"/>
    </source>
</evidence>
<sequence length="141" mass="16307">MRPFLYTRQTALFEIVTEGATFWGGGRAWTWRAGELCWNDYLSNQPISVEFPALAVRTEMAELNLAAIPKFHRRRHGYRSVPRLGYRPTWCELALQLGSVCWKLPVESWAGSHRQKPERRESDSRGAYLLQPIPTYPTLPD</sequence>
<name>A0A7C8NIE5_ORBOL</name>
<dbReference type="Proteomes" id="UP000475325">
    <property type="component" value="Unassembled WGS sequence"/>
</dbReference>
<accession>A0A7C8NIE5</accession>
<organism evidence="2 3">
    <name type="scientific">Orbilia oligospora</name>
    <name type="common">Nematode-trapping fungus</name>
    <name type="synonym">Arthrobotrys oligospora</name>
    <dbReference type="NCBI Taxonomy" id="2813651"/>
    <lineage>
        <taxon>Eukaryota</taxon>
        <taxon>Fungi</taxon>
        <taxon>Dikarya</taxon>
        <taxon>Ascomycota</taxon>
        <taxon>Pezizomycotina</taxon>
        <taxon>Orbiliomycetes</taxon>
        <taxon>Orbiliales</taxon>
        <taxon>Orbiliaceae</taxon>
        <taxon>Orbilia</taxon>
    </lineage>
</organism>
<proteinExistence type="predicted"/>
<comment type="caution">
    <text evidence="2">The sequence shown here is derived from an EMBL/GenBank/DDBJ whole genome shotgun (WGS) entry which is preliminary data.</text>
</comment>
<reference evidence="2 3" key="1">
    <citation type="submission" date="2019-06" db="EMBL/GenBank/DDBJ databases">
        <authorList>
            <person name="Palmer J.M."/>
        </authorList>
    </citation>
    <scope>NUCLEOTIDE SEQUENCE [LARGE SCALE GENOMIC DNA]</scope>
    <source>
        <strain evidence="2 3">TWF102</strain>
    </source>
</reference>
<dbReference type="EMBL" id="WIQW01000007">
    <property type="protein sequence ID" value="KAF3109283.1"/>
    <property type="molecule type" value="Genomic_DNA"/>
</dbReference>